<dbReference type="EMBL" id="CABMJJ010000011">
    <property type="protein sequence ID" value="VVC04824.1"/>
    <property type="molecule type" value="Genomic_DNA"/>
</dbReference>
<evidence type="ECO:0000259" key="3">
    <source>
        <dbReference type="PROSITE" id="PS50126"/>
    </source>
</evidence>
<proteinExistence type="predicted"/>
<dbReference type="Gene3D" id="3.30.1370.10">
    <property type="entry name" value="K Homology domain, type 1"/>
    <property type="match status" value="1"/>
</dbReference>
<dbReference type="PROSITE" id="PS50126">
    <property type="entry name" value="S1"/>
    <property type="match status" value="1"/>
</dbReference>
<dbReference type="InterPro" id="IPR004088">
    <property type="entry name" value="KH_dom_type_1"/>
</dbReference>
<dbReference type="GO" id="GO:0034475">
    <property type="term" value="P:U4 snRNA 3'-end processing"/>
    <property type="evidence" value="ECO:0007669"/>
    <property type="project" value="TreeGrafter"/>
</dbReference>
<dbReference type="Gene3D" id="2.40.50.140">
    <property type="entry name" value="Nucleic acid-binding proteins"/>
    <property type="match status" value="1"/>
</dbReference>
<dbReference type="SMART" id="SM00316">
    <property type="entry name" value="S1"/>
    <property type="match status" value="1"/>
</dbReference>
<evidence type="ECO:0000256" key="2">
    <source>
        <dbReference type="ARBA" id="ARBA00022884"/>
    </source>
</evidence>
<dbReference type="Proteomes" id="UP000789941">
    <property type="component" value="Unassembled WGS sequence"/>
</dbReference>
<dbReference type="InterPro" id="IPR003029">
    <property type="entry name" value="S1_domain"/>
</dbReference>
<evidence type="ECO:0000256" key="1">
    <source>
        <dbReference type="ARBA" id="ARBA00022835"/>
    </source>
</evidence>
<dbReference type="InterPro" id="IPR012340">
    <property type="entry name" value="NA-bd_OB-fold"/>
</dbReference>
<keyword evidence="1" id="KW-0271">Exosome</keyword>
<dbReference type="PANTHER" id="PTHR21321:SF4">
    <property type="entry name" value="EXOSOME COMPLEX COMPONENT RRP4"/>
    <property type="match status" value="1"/>
</dbReference>
<name>A0A5E4LS63_9ARCH</name>
<dbReference type="InterPro" id="IPR036612">
    <property type="entry name" value="KH_dom_type_1_sf"/>
</dbReference>
<comment type="caution">
    <text evidence="4">The sequence shown here is derived from an EMBL/GenBank/DDBJ whole genome shotgun (WGS) entry which is preliminary data.</text>
</comment>
<dbReference type="GO" id="GO:0071051">
    <property type="term" value="P:poly(A)-dependent snoRNA 3'-end processing"/>
    <property type="evidence" value="ECO:0007669"/>
    <property type="project" value="TreeGrafter"/>
</dbReference>
<gene>
    <name evidence="4" type="primary">rrp4</name>
    <name evidence="4" type="ORF">LFW2832_01137</name>
</gene>
<protein>
    <submittedName>
        <fullName evidence="4">Exosome complex component Rrp4</fullName>
    </submittedName>
</protein>
<dbReference type="SUPFAM" id="SSF110324">
    <property type="entry name" value="Ribosomal L27 protein-like"/>
    <property type="match status" value="1"/>
</dbReference>
<dbReference type="GO" id="GO:0000178">
    <property type="term" value="C:exosome (RNase complex)"/>
    <property type="evidence" value="ECO:0007669"/>
    <property type="project" value="UniProtKB-KW"/>
</dbReference>
<sequence>MDRKIVLPGEKIADGRINAPNTFSDGTATYAAVIGMMDEENRYVPLENRYKPVVGDVVVGMVTDVRHAGYEVDLNLPEGGFIPTRDIRLTLQLGDFVICKIKSVNEVGDVDLGEVRRLPKGKIIEFPSAKVPRLIGRKSSMLNLLKDYSGGEIMVGNNGYVWMSERCDMPLLLKTIKVIERKAHKSGLTDEIANMLKQEKGERPQTVQGEEYV</sequence>
<dbReference type="Gene3D" id="2.40.50.100">
    <property type="match status" value="1"/>
</dbReference>
<reference evidence="4 5" key="1">
    <citation type="submission" date="2019-08" db="EMBL/GenBank/DDBJ databases">
        <authorList>
            <person name="Vazquez-Campos X."/>
        </authorList>
    </citation>
    <scope>NUCLEOTIDE SEQUENCE [LARGE SCALE GENOMIC DNA]</scope>
    <source>
        <strain evidence="4">LFW-283_2</strain>
    </source>
</reference>
<dbReference type="AlphaFoldDB" id="A0A5E4LS63"/>
<dbReference type="GO" id="GO:0071034">
    <property type="term" value="P:CUT catabolic process"/>
    <property type="evidence" value="ECO:0007669"/>
    <property type="project" value="TreeGrafter"/>
</dbReference>
<dbReference type="SUPFAM" id="SSF54791">
    <property type="entry name" value="Eukaryotic type KH-domain (KH-domain type I)"/>
    <property type="match status" value="1"/>
</dbReference>
<dbReference type="Pfam" id="PF15985">
    <property type="entry name" value="KH_6"/>
    <property type="match status" value="1"/>
</dbReference>
<dbReference type="PANTHER" id="PTHR21321">
    <property type="entry name" value="PNAS-3 RELATED"/>
    <property type="match status" value="1"/>
</dbReference>
<accession>A0A5E4LS63</accession>
<feature type="domain" description="S1 motif" evidence="3">
    <location>
        <begin position="55"/>
        <end position="115"/>
    </location>
</feature>
<keyword evidence="2" id="KW-0694">RNA-binding</keyword>
<dbReference type="CDD" id="cd22524">
    <property type="entry name" value="KH-I_Rrp4_prokar"/>
    <property type="match status" value="1"/>
</dbReference>
<dbReference type="GO" id="GO:0003723">
    <property type="term" value="F:RNA binding"/>
    <property type="evidence" value="ECO:0007669"/>
    <property type="project" value="UniProtKB-KW"/>
</dbReference>
<dbReference type="InterPro" id="IPR026699">
    <property type="entry name" value="Exosome_RNA_bind1/RRP40/RRP4"/>
</dbReference>
<evidence type="ECO:0000313" key="5">
    <source>
        <dbReference type="Proteomes" id="UP000789941"/>
    </source>
</evidence>
<dbReference type="SUPFAM" id="SSF50249">
    <property type="entry name" value="Nucleic acid-binding proteins"/>
    <property type="match status" value="1"/>
</dbReference>
<dbReference type="GO" id="GO:0000467">
    <property type="term" value="P:exonucleolytic trimming to generate mature 3'-end of 5.8S rRNA from tricistronic rRNA transcript (SSU-rRNA, 5.8S rRNA, LSU-rRNA)"/>
    <property type="evidence" value="ECO:0007669"/>
    <property type="project" value="TreeGrafter"/>
</dbReference>
<organism evidence="4 5">
    <name type="scientific">Candidatus Bilamarchaeum dharawalense</name>
    <dbReference type="NCBI Taxonomy" id="2885759"/>
    <lineage>
        <taxon>Archaea</taxon>
        <taxon>Candidatus Micrarchaeota</taxon>
        <taxon>Candidatus Micrarchaeia</taxon>
        <taxon>Candidatus Anstonellales</taxon>
        <taxon>Candidatus Bilamarchaeaceae</taxon>
        <taxon>Candidatus Bilamarchaeum</taxon>
    </lineage>
</organism>
<evidence type="ECO:0000313" key="4">
    <source>
        <dbReference type="EMBL" id="VVC04824.1"/>
    </source>
</evidence>